<dbReference type="Pfam" id="PF23221">
    <property type="entry name" value="HEAT_MROH2B_1st"/>
    <property type="match status" value="1"/>
</dbReference>
<feature type="domain" description="Maestro-like HEAT-repeats" evidence="2">
    <location>
        <begin position="903"/>
        <end position="1118"/>
    </location>
</feature>
<dbReference type="OrthoDB" id="1884734at2759"/>
<evidence type="ECO:0000259" key="3">
    <source>
        <dbReference type="Pfam" id="PF23210"/>
    </source>
</evidence>
<gene>
    <name evidence="6" type="primary">MROH2B</name>
</gene>
<dbReference type="GO" id="GO:0010737">
    <property type="term" value="P:protein kinase A signaling"/>
    <property type="evidence" value="ECO:0007669"/>
    <property type="project" value="Ensembl"/>
</dbReference>
<dbReference type="SUPFAM" id="SSF48371">
    <property type="entry name" value="ARM repeat"/>
    <property type="match status" value="2"/>
</dbReference>
<reference evidence="6 7" key="1">
    <citation type="journal article" date="2011" name="Proc. Natl. Acad. Sci. U.S.A.">
        <title>Genetic diversity and population structure of the endangered marsupial Sarcophilus harrisii (Tasmanian devil).</title>
        <authorList>
            <person name="Miller W."/>
            <person name="Hayes V.M."/>
            <person name="Ratan A."/>
            <person name="Petersen D.C."/>
            <person name="Wittekindt N.E."/>
            <person name="Miller J."/>
            <person name="Walenz B."/>
            <person name="Knight J."/>
            <person name="Qi J."/>
            <person name="Zhao F."/>
            <person name="Wang Q."/>
            <person name="Bedoya-Reina O.C."/>
            <person name="Katiyar N."/>
            <person name="Tomsho L.P."/>
            <person name="Kasson L.M."/>
            <person name="Hardie R.A."/>
            <person name="Woodbridge P."/>
            <person name="Tindall E.A."/>
            <person name="Bertelsen M.F."/>
            <person name="Dixon D."/>
            <person name="Pyecroft S."/>
            <person name="Helgen K.M."/>
            <person name="Lesk A.M."/>
            <person name="Pringle T.H."/>
            <person name="Patterson N."/>
            <person name="Zhang Y."/>
            <person name="Kreiss A."/>
            <person name="Woods G.M."/>
            <person name="Jones M.E."/>
            <person name="Schuster S.C."/>
        </authorList>
    </citation>
    <scope>NUCLEOTIDE SEQUENCE [LARGE SCALE GENOMIC DNA]</scope>
</reference>
<evidence type="ECO:0000313" key="6">
    <source>
        <dbReference type="Ensembl" id="ENSSHAP00000015045.1"/>
    </source>
</evidence>
<dbReference type="Gene3D" id="1.25.10.10">
    <property type="entry name" value="Leucine-rich Repeat Variant"/>
    <property type="match status" value="1"/>
</dbReference>
<dbReference type="InterPro" id="IPR016024">
    <property type="entry name" value="ARM-type_fold"/>
</dbReference>
<dbReference type="Pfam" id="PF23210">
    <property type="entry name" value="HEAT_Maestro_2"/>
    <property type="match status" value="1"/>
</dbReference>
<dbReference type="GO" id="GO:0097225">
    <property type="term" value="C:sperm midpiece"/>
    <property type="evidence" value="ECO:0007669"/>
    <property type="project" value="Ensembl"/>
</dbReference>
<evidence type="ECO:0000259" key="2">
    <source>
        <dbReference type="Pfam" id="PF21047"/>
    </source>
</evidence>
<dbReference type="STRING" id="9305.ENSSHAP00000015045"/>
<dbReference type="InterPro" id="IPR056282">
    <property type="entry name" value="MROH2B-like_N_HEAT"/>
</dbReference>
<reference evidence="6" key="3">
    <citation type="submission" date="2025-09" db="UniProtKB">
        <authorList>
            <consortium name="Ensembl"/>
        </authorList>
    </citation>
    <scope>IDENTIFICATION</scope>
</reference>
<dbReference type="Pfam" id="PF23227">
    <property type="entry name" value="HEAT_MROH2B_C"/>
    <property type="match status" value="1"/>
</dbReference>
<reference evidence="6" key="2">
    <citation type="submission" date="2025-08" db="UniProtKB">
        <authorList>
            <consortium name="Ensembl"/>
        </authorList>
    </citation>
    <scope>IDENTIFICATION</scope>
</reference>
<feature type="domain" description="MROH2B-like HEAT-repeats" evidence="3">
    <location>
        <begin position="221"/>
        <end position="879"/>
    </location>
</feature>
<accession>G3WHZ0</accession>
<dbReference type="PANTHER" id="PTHR23120">
    <property type="entry name" value="MAESTRO-RELATED HEAT DOMAIN-CONTAINING"/>
    <property type="match status" value="1"/>
</dbReference>
<dbReference type="GeneID" id="100928686"/>
<proteinExistence type="predicted"/>
<protein>
    <submittedName>
        <fullName evidence="6">Maestro heat like repeat family member 2B</fullName>
    </submittedName>
</protein>
<name>G3WHZ0_SARHA</name>
<dbReference type="Proteomes" id="UP000007648">
    <property type="component" value="Unassembled WGS sequence"/>
</dbReference>
<dbReference type="CTD" id="133558"/>
<organism evidence="6 7">
    <name type="scientific">Sarcophilus harrisii</name>
    <name type="common">Tasmanian devil</name>
    <name type="synonym">Sarcophilus laniarius</name>
    <dbReference type="NCBI Taxonomy" id="9305"/>
    <lineage>
        <taxon>Eukaryota</taxon>
        <taxon>Metazoa</taxon>
        <taxon>Chordata</taxon>
        <taxon>Craniata</taxon>
        <taxon>Vertebrata</taxon>
        <taxon>Euteleostomi</taxon>
        <taxon>Mammalia</taxon>
        <taxon>Metatheria</taxon>
        <taxon>Dasyuromorphia</taxon>
        <taxon>Dasyuridae</taxon>
        <taxon>Sarcophilus</taxon>
    </lineage>
</organism>
<dbReference type="FunCoup" id="G3WHZ0">
    <property type="interactions" value="13"/>
</dbReference>
<feature type="domain" description="MROH2B-like N-terminal HEAT-repeats" evidence="4">
    <location>
        <begin position="23"/>
        <end position="216"/>
    </location>
</feature>
<evidence type="ECO:0000259" key="4">
    <source>
        <dbReference type="Pfam" id="PF23221"/>
    </source>
</evidence>
<dbReference type="InterPro" id="IPR045206">
    <property type="entry name" value="Maestro_heat-like_prot"/>
</dbReference>
<dbReference type="InterPro" id="IPR048465">
    <property type="entry name" value="Maestro-like_HEAT"/>
</dbReference>
<feature type="domain" description="Maestro/Maestro-like HEAT-repeats" evidence="5">
    <location>
        <begin position="1307"/>
        <end position="1576"/>
    </location>
</feature>
<dbReference type="eggNOG" id="KOG2032">
    <property type="taxonomic scope" value="Eukaryota"/>
</dbReference>
<keyword evidence="1" id="KW-0677">Repeat</keyword>
<dbReference type="InParanoid" id="G3WHZ0"/>
<evidence type="ECO:0000259" key="5">
    <source>
        <dbReference type="Pfam" id="PF23227"/>
    </source>
</evidence>
<dbReference type="GO" id="GO:0001669">
    <property type="term" value="C:acrosomal vesicle"/>
    <property type="evidence" value="ECO:0007669"/>
    <property type="project" value="Ensembl"/>
</dbReference>
<dbReference type="Pfam" id="PF21047">
    <property type="entry name" value="HEAT_Maestro"/>
    <property type="match status" value="1"/>
</dbReference>
<evidence type="ECO:0000313" key="7">
    <source>
        <dbReference type="Proteomes" id="UP000007648"/>
    </source>
</evidence>
<dbReference type="KEGG" id="shr:100928686"/>
<dbReference type="InterPro" id="IPR011989">
    <property type="entry name" value="ARM-like"/>
</dbReference>
<sequence>MACIMEESGEISRDIHITLGMLDKEDNEGKEDIYSSLATIIQNNDNLSNSTIQRMIFHASKDMRNNDAPREIRMLAGEVLVSLADHDFNSVMDEVQRHFKILELPDEFTVLALAELATSHVSESIPFMTMTLLTIQTMVKLAEEEKMKKAFCIALEKFSKAIFKYINHWEEFPYPKMNANRLSDKIYMLFRFIMDKWTTDMTYETNQAIIKAHGPAVALLLHREDLQEFALHHVPWLLSQYKDVETDFYVTQSLKQLLAAADFYEVYIPKNTKSSIFTLLQKQICGISESRVKENENEAVQCFLILVHSNTLDLLEFFEEQVRFGDENIRVGTFSFLRSAVYADEPKLRDYITLIERTVKIAMDDYNIKVRTSILLLIQSMCEKGYLEASEGWQLIEYIFFQFAFSRRNLVDPIRPINQEYLVAENSVLEISLQVLRGLDPLVNGMPQVLWPKLLTFVVPVEYTGVLPYLFNILRILLMAEEKKQYADESTALVISAGPVKLPSAQQLLARLLVISVLASEGLPCGTGAIGLLKNLSSIIHPNLIELWKDLIPRLLLPLEGNCYKVRLWENMLLEILRETLWKINDKNWSIQLTHEFIQQMGAYYNTSLEKKFLWKALGTTLACCQDVNFVTAQLKDTLINANQMGDQREATVSVLGYCAKNHMDVVLKVLKEFQVDRKSFSNRCKTILYGKKILTKIDLIAVYGNIALQSPKRLLLPIVEKEIVTPVLNLYTSSCQVLGITVLNKNVDLQMTFTKSVTEICIAIRDTEELLNFNFTSKEVLLGHMLDLIREEPLDSLASPVRWKAVIAIQCLSKLKPQLPINDNLNILEESLRSLILLPHLTRIIEDGQTDEDKAHIQFLYGRSMDALGKLMKTLVWRCQEPEECQEMFNLLRIWLASSKEWERERALQICSKVLTNSNESPERFRIGPLLGLFAPHCCDTLATIRLWAADAVIGLFFFKDLPQEMEKLRHLQEGLQSTDSHVQLWIISNMAKMLSKYIPNEEIQAFLEESLDGMENLNAECSKACGLWVITILKEKGAALENELLDILSLIYHHMPVLRLKEQNFNFVLQAITQIANFHLEAVVCNLLNKPLPFDRDIKALWKALAEDSSPNIQLLKALMDKLESGLENDIAETETIAVACAIYEVVSIGIPIRDSYAELLYLLLKLISYTLGQKMPMPTPTLSERRRVLQQAQRFPEGDPCRLSATTLKCVQNQAIKEGLAKESEEGDNLWNLLSSPHSYHIGVCVLARSLIIWQQEIMIGIMEHMFPSLSSTSETFRIMGTAFFSELMKEPFLWKQGNLREVLFVIDQSAWDTNTTLRQMAIRGLGNVAIGAPQKVKKNKQMLLETVIRGLYHLTRTEVICESLKALKKILELLTDKDVSFYFKEIVLQTRTFFEDEQDDVRLTAFFLFEDLASLTGKRWKMFFTEEIKKSMISFVLHLWDPNPKIGTACRDALAACIPFLGVQDLHALLDRFVDCQEMPKNKEFYRDLCMKLAKKNQDLLWILHTHTFAYFSSSWEGIRSGAAKLTDAIIQNVTPQFLEMLDREQLDSCLQALREDPCVSVQRAAEAAMQTFLRRCREIGNRS</sequence>
<dbReference type="HOGENOM" id="CLU_003168_1_0_1"/>
<dbReference type="Ensembl" id="ENSSHAT00000015170.2">
    <property type="protein sequence ID" value="ENSSHAP00000015045.1"/>
    <property type="gene ID" value="ENSSHAG00000012840.2"/>
</dbReference>
<dbReference type="InterPro" id="IPR055406">
    <property type="entry name" value="HEAT_Maestro"/>
</dbReference>
<dbReference type="OMA" id="HREDFCE"/>
<keyword evidence="7" id="KW-1185">Reference proteome</keyword>
<dbReference type="GeneTree" id="ENSGT00940000161231"/>
<dbReference type="PANTHER" id="PTHR23120:SF22">
    <property type="entry name" value="MAESTRO HEAT-LIKE REPEAT-CONTAINING PROTEIN FAMILY MEMBER 2B"/>
    <property type="match status" value="1"/>
</dbReference>
<evidence type="ECO:0000256" key="1">
    <source>
        <dbReference type="ARBA" id="ARBA00022737"/>
    </source>
</evidence>
<dbReference type="RefSeq" id="XP_003759963.1">
    <property type="nucleotide sequence ID" value="XM_003759915.3"/>
</dbReference>
<dbReference type="InterPro" id="IPR055408">
    <property type="entry name" value="HEAT_MROH2B-like"/>
</dbReference>